<evidence type="ECO:0000256" key="2">
    <source>
        <dbReference type="PIRSR" id="PIRSR602401-1"/>
    </source>
</evidence>
<protein>
    <submittedName>
        <fullName evidence="4">Cytochrome P450 monooxygenase-like protein</fullName>
    </submittedName>
</protein>
<dbReference type="AlphaFoldDB" id="A0A9P4VU60"/>
<dbReference type="OrthoDB" id="1470350at2759"/>
<keyword evidence="4" id="KW-0560">Oxidoreductase</keyword>
<feature type="transmembrane region" description="Helical" evidence="3">
    <location>
        <begin position="6"/>
        <end position="26"/>
    </location>
</feature>
<dbReference type="PANTHER" id="PTHR24305:SF166">
    <property type="entry name" value="CYTOCHROME P450 12A4, MITOCHONDRIAL-RELATED"/>
    <property type="match status" value="1"/>
</dbReference>
<keyword evidence="2" id="KW-0479">Metal-binding</keyword>
<dbReference type="InterPro" id="IPR001128">
    <property type="entry name" value="Cyt_P450"/>
</dbReference>
<keyword evidence="3" id="KW-1133">Transmembrane helix</keyword>
<dbReference type="FunFam" id="1.10.630.10:FF:000051">
    <property type="entry name" value="Cytochrome P450 monooxygenase (Fum15)"/>
    <property type="match status" value="1"/>
</dbReference>
<feature type="transmembrane region" description="Helical" evidence="3">
    <location>
        <begin position="38"/>
        <end position="59"/>
    </location>
</feature>
<evidence type="ECO:0000313" key="5">
    <source>
        <dbReference type="Proteomes" id="UP000799429"/>
    </source>
</evidence>
<dbReference type="Proteomes" id="UP000799429">
    <property type="component" value="Unassembled WGS sequence"/>
</dbReference>
<keyword evidence="2" id="KW-0408">Iron</keyword>
<keyword evidence="4" id="KW-0503">Monooxygenase</keyword>
<evidence type="ECO:0000256" key="3">
    <source>
        <dbReference type="SAM" id="Phobius"/>
    </source>
</evidence>
<dbReference type="InterPro" id="IPR050121">
    <property type="entry name" value="Cytochrome_P450_monoxygenase"/>
</dbReference>
<evidence type="ECO:0000256" key="1">
    <source>
        <dbReference type="ARBA" id="ARBA00010617"/>
    </source>
</evidence>
<dbReference type="GO" id="GO:0020037">
    <property type="term" value="F:heme binding"/>
    <property type="evidence" value="ECO:0007669"/>
    <property type="project" value="InterPro"/>
</dbReference>
<comment type="similarity">
    <text evidence="1">Belongs to the cytochrome P450 family.</text>
</comment>
<comment type="cofactor">
    <cofactor evidence="2">
        <name>heme</name>
        <dbReference type="ChEBI" id="CHEBI:30413"/>
    </cofactor>
</comment>
<dbReference type="Pfam" id="PF00067">
    <property type="entry name" value="p450"/>
    <property type="match status" value="1"/>
</dbReference>
<evidence type="ECO:0000313" key="4">
    <source>
        <dbReference type="EMBL" id="KAF2840284.1"/>
    </source>
</evidence>
<dbReference type="SUPFAM" id="SSF48264">
    <property type="entry name" value="Cytochrome P450"/>
    <property type="match status" value="1"/>
</dbReference>
<dbReference type="EMBL" id="MU006093">
    <property type="protein sequence ID" value="KAF2840284.1"/>
    <property type="molecule type" value="Genomic_DNA"/>
</dbReference>
<dbReference type="InterPro" id="IPR036396">
    <property type="entry name" value="Cyt_P450_sf"/>
</dbReference>
<dbReference type="GO" id="GO:0005506">
    <property type="term" value="F:iron ion binding"/>
    <property type="evidence" value="ECO:0007669"/>
    <property type="project" value="InterPro"/>
</dbReference>
<organism evidence="4 5">
    <name type="scientific">Patellaria atrata CBS 101060</name>
    <dbReference type="NCBI Taxonomy" id="1346257"/>
    <lineage>
        <taxon>Eukaryota</taxon>
        <taxon>Fungi</taxon>
        <taxon>Dikarya</taxon>
        <taxon>Ascomycota</taxon>
        <taxon>Pezizomycotina</taxon>
        <taxon>Dothideomycetes</taxon>
        <taxon>Dothideomycetes incertae sedis</taxon>
        <taxon>Patellariales</taxon>
        <taxon>Patellariaceae</taxon>
        <taxon>Patellaria</taxon>
    </lineage>
</organism>
<proteinExistence type="inferred from homology"/>
<comment type="caution">
    <text evidence="4">The sequence shown here is derived from an EMBL/GenBank/DDBJ whole genome shotgun (WGS) entry which is preliminary data.</text>
</comment>
<dbReference type="PANTHER" id="PTHR24305">
    <property type="entry name" value="CYTOCHROME P450"/>
    <property type="match status" value="1"/>
</dbReference>
<gene>
    <name evidence="4" type="ORF">M501DRAFT_931357</name>
</gene>
<dbReference type="PRINTS" id="PR00463">
    <property type="entry name" value="EP450I"/>
</dbReference>
<dbReference type="CDD" id="cd11069">
    <property type="entry name" value="CYP_FUM15-like"/>
    <property type="match status" value="1"/>
</dbReference>
<keyword evidence="2" id="KW-0349">Heme</keyword>
<sequence>MAQKVHPLIIAILVSIFEACILIYLYKYLGRNDISFTYAFLFSCAVNLALWIVYITQIYPNFISPLRHLPSPSGAWPFLGHMYVAFSNPPGQNLQEFAANIPNNGIIYFQGLFKGDRILLTDSRALADVLVHNAYDFEKPNKARVFLRRILGDGLILVEGDLHRFNRKHLMPAFSFRHIKELYPIFWKKSIELTQAVEGEIRHKRATENKEKFTDDTDVELKEWASKVTFDIIGDAALGRDFNTLWSPDDPLTSIYHEVTRPDLGKNIHFLLNLLGPQKLVSLLPIKEELLLRKNSKALREHCRELLREKKERMKLESSEHVDILSILIRSNDFADDMLIDQLLTFLAAGHETTAAAFTWAVYLLSIHPFIQTKLREELFANMPEPYFQTNPSNPQSLFALLDSLPYLNAICSESLRLYPTVPITLRDAVRPTKILDQHIPAGTQVVVSPWAINRNPHLWGPRATEFVPERWIDGSGQANNTGGATSNYSNLTFLHGSRSCIGQGFARAELRALVAAWVGRFEMRMADPTETVVPSGVITIKPRDGLRLRLRPVVRS</sequence>
<feature type="binding site" description="axial binding residue" evidence="2">
    <location>
        <position position="501"/>
    </location>
    <ligand>
        <name>heme</name>
        <dbReference type="ChEBI" id="CHEBI:30413"/>
    </ligand>
    <ligandPart>
        <name>Fe</name>
        <dbReference type="ChEBI" id="CHEBI:18248"/>
    </ligandPart>
</feature>
<dbReference type="InterPro" id="IPR002401">
    <property type="entry name" value="Cyt_P450_E_grp-I"/>
</dbReference>
<accession>A0A9P4VU60</accession>
<dbReference type="GO" id="GO:0016705">
    <property type="term" value="F:oxidoreductase activity, acting on paired donors, with incorporation or reduction of molecular oxygen"/>
    <property type="evidence" value="ECO:0007669"/>
    <property type="project" value="InterPro"/>
</dbReference>
<keyword evidence="3" id="KW-0472">Membrane</keyword>
<dbReference type="GO" id="GO:0004497">
    <property type="term" value="F:monooxygenase activity"/>
    <property type="evidence" value="ECO:0007669"/>
    <property type="project" value="UniProtKB-KW"/>
</dbReference>
<keyword evidence="5" id="KW-1185">Reference proteome</keyword>
<dbReference type="PRINTS" id="PR00385">
    <property type="entry name" value="P450"/>
</dbReference>
<keyword evidence="3" id="KW-0812">Transmembrane</keyword>
<dbReference type="Gene3D" id="1.10.630.10">
    <property type="entry name" value="Cytochrome P450"/>
    <property type="match status" value="1"/>
</dbReference>
<reference evidence="4" key="1">
    <citation type="journal article" date="2020" name="Stud. Mycol.">
        <title>101 Dothideomycetes genomes: a test case for predicting lifestyles and emergence of pathogens.</title>
        <authorList>
            <person name="Haridas S."/>
            <person name="Albert R."/>
            <person name="Binder M."/>
            <person name="Bloem J."/>
            <person name="Labutti K."/>
            <person name="Salamov A."/>
            <person name="Andreopoulos B."/>
            <person name="Baker S."/>
            <person name="Barry K."/>
            <person name="Bills G."/>
            <person name="Bluhm B."/>
            <person name="Cannon C."/>
            <person name="Castanera R."/>
            <person name="Culley D."/>
            <person name="Daum C."/>
            <person name="Ezra D."/>
            <person name="Gonzalez J."/>
            <person name="Henrissat B."/>
            <person name="Kuo A."/>
            <person name="Liang C."/>
            <person name="Lipzen A."/>
            <person name="Lutzoni F."/>
            <person name="Magnuson J."/>
            <person name="Mondo S."/>
            <person name="Nolan M."/>
            <person name="Ohm R."/>
            <person name="Pangilinan J."/>
            <person name="Park H.-J."/>
            <person name="Ramirez L."/>
            <person name="Alfaro M."/>
            <person name="Sun H."/>
            <person name="Tritt A."/>
            <person name="Yoshinaga Y."/>
            <person name="Zwiers L.-H."/>
            <person name="Turgeon B."/>
            <person name="Goodwin S."/>
            <person name="Spatafora J."/>
            <person name="Crous P."/>
            <person name="Grigoriev I."/>
        </authorList>
    </citation>
    <scope>NUCLEOTIDE SEQUENCE</scope>
    <source>
        <strain evidence="4">CBS 101060</strain>
    </source>
</reference>
<name>A0A9P4VU60_9PEZI</name>